<feature type="region of interest" description="Disordered" evidence="1">
    <location>
        <begin position="1"/>
        <end position="30"/>
    </location>
</feature>
<dbReference type="RefSeq" id="WP_167627377.1">
    <property type="nucleotide sequence ID" value="NZ_BAAAHR010000002.1"/>
</dbReference>
<organism evidence="4 6">
    <name type="scientific">Frigoribacterium faeni</name>
    <dbReference type="NCBI Taxonomy" id="145483"/>
    <lineage>
        <taxon>Bacteria</taxon>
        <taxon>Bacillati</taxon>
        <taxon>Actinomycetota</taxon>
        <taxon>Actinomycetes</taxon>
        <taxon>Micrococcales</taxon>
        <taxon>Microbacteriaceae</taxon>
        <taxon>Frigoribacterium</taxon>
    </lineage>
</organism>
<reference evidence="3 5" key="1">
    <citation type="submission" date="2019-07" db="EMBL/GenBank/DDBJ databases">
        <title>Whole genome shotgun sequence of Frigoribacterium faeni NBRC 103066.</title>
        <authorList>
            <person name="Hosoyama A."/>
            <person name="Uohara A."/>
            <person name="Ohji S."/>
            <person name="Ichikawa N."/>
        </authorList>
    </citation>
    <scope>NUCLEOTIDE SEQUENCE [LARGE SCALE GENOMIC DNA]</scope>
    <source>
        <strain evidence="3 5">NBRC 103066</strain>
    </source>
</reference>
<dbReference type="AlphaFoldDB" id="A0A7W3PHJ3"/>
<reference evidence="4 6" key="2">
    <citation type="submission" date="2020-07" db="EMBL/GenBank/DDBJ databases">
        <title>Sequencing the genomes of 1000 actinobacteria strains.</title>
        <authorList>
            <person name="Klenk H.-P."/>
        </authorList>
    </citation>
    <scope>NUCLEOTIDE SEQUENCE [LARGE SCALE GENOMIC DNA]</scope>
    <source>
        <strain evidence="4 6">DSM 10309</strain>
    </source>
</reference>
<evidence type="ECO:0000259" key="2">
    <source>
        <dbReference type="Pfam" id="PF09348"/>
    </source>
</evidence>
<feature type="domain" description="DUF1990" evidence="2">
    <location>
        <begin position="27"/>
        <end position="172"/>
    </location>
</feature>
<evidence type="ECO:0000313" key="4">
    <source>
        <dbReference type="EMBL" id="MBA8812068.1"/>
    </source>
</evidence>
<accession>A0A7W3PHJ3</accession>
<dbReference type="Pfam" id="PF09348">
    <property type="entry name" value="DUF1990"/>
    <property type="match status" value="1"/>
</dbReference>
<gene>
    <name evidence="4" type="ORF">FB463_000292</name>
    <name evidence="3" type="ORF">FFA01_25290</name>
</gene>
<sequence>MTSHPPRPHLDRFGDSYDFDGEPALDGPPPEGFHVTTRSRTIGHGPAAFEAAGEAVLRWRVHRGSGFVPLDVPDRVTVGATSVWGVTLGPLHPPVACRVFAVVRSPDEIGFGHAALVGHPQRGWESYRVRHHADGRVTLDIRVVWRPAARWMRATGPLSGVALALILRRNLHALDDVARLA</sequence>
<dbReference type="EMBL" id="JACGWW010000001">
    <property type="protein sequence ID" value="MBA8812068.1"/>
    <property type="molecule type" value="Genomic_DNA"/>
</dbReference>
<evidence type="ECO:0000313" key="5">
    <source>
        <dbReference type="Proteomes" id="UP000321154"/>
    </source>
</evidence>
<keyword evidence="5" id="KW-1185">Reference proteome</keyword>
<proteinExistence type="predicted"/>
<dbReference type="Proteomes" id="UP000321154">
    <property type="component" value="Unassembled WGS sequence"/>
</dbReference>
<dbReference type="EMBL" id="BJUV01000030">
    <property type="protein sequence ID" value="GEK84220.1"/>
    <property type="molecule type" value="Genomic_DNA"/>
</dbReference>
<dbReference type="InterPro" id="IPR018960">
    <property type="entry name" value="DUF1990"/>
</dbReference>
<evidence type="ECO:0000313" key="3">
    <source>
        <dbReference type="EMBL" id="GEK84220.1"/>
    </source>
</evidence>
<protein>
    <submittedName>
        <fullName evidence="4">Uncharacterized protein (UPF0548 family)</fullName>
    </submittedName>
</protein>
<comment type="caution">
    <text evidence="4">The sequence shown here is derived from an EMBL/GenBank/DDBJ whole genome shotgun (WGS) entry which is preliminary data.</text>
</comment>
<name>A0A7W3PHJ3_9MICO</name>
<evidence type="ECO:0000256" key="1">
    <source>
        <dbReference type="SAM" id="MobiDB-lite"/>
    </source>
</evidence>
<dbReference type="InterPro" id="IPR014457">
    <property type="entry name" value="UCP010260"/>
</dbReference>
<dbReference type="Proteomes" id="UP000522688">
    <property type="component" value="Unassembled WGS sequence"/>
</dbReference>
<evidence type="ECO:0000313" key="6">
    <source>
        <dbReference type="Proteomes" id="UP000522688"/>
    </source>
</evidence>
<dbReference type="PIRSF" id="PIRSF010260">
    <property type="entry name" value="UCP010260"/>
    <property type="match status" value="1"/>
</dbReference>